<dbReference type="InterPro" id="IPR051477">
    <property type="entry name" value="Expansin_CellWall"/>
</dbReference>
<evidence type="ECO:0000256" key="3">
    <source>
        <dbReference type="SAM" id="SignalP"/>
    </source>
</evidence>
<dbReference type="Gene3D" id="2.40.40.10">
    <property type="entry name" value="RlpA-like domain"/>
    <property type="match status" value="1"/>
</dbReference>
<feature type="compositionally biased region" description="Polar residues" evidence="2">
    <location>
        <begin position="140"/>
        <end position="154"/>
    </location>
</feature>
<organism evidence="5 6">
    <name type="scientific">Prototheca wickerhamii</name>
    <dbReference type="NCBI Taxonomy" id="3111"/>
    <lineage>
        <taxon>Eukaryota</taxon>
        <taxon>Viridiplantae</taxon>
        <taxon>Chlorophyta</taxon>
        <taxon>core chlorophytes</taxon>
        <taxon>Trebouxiophyceae</taxon>
        <taxon>Chlorellales</taxon>
        <taxon>Chlorellaceae</taxon>
        <taxon>Prototheca</taxon>
    </lineage>
</organism>
<dbReference type="PANTHER" id="PTHR31836:SF21">
    <property type="entry name" value="EXPANSIN-LIKE PROTEIN 7"/>
    <property type="match status" value="1"/>
</dbReference>
<name>A0AAD9IIK5_PROWI</name>
<dbReference type="Pfam" id="PF21203">
    <property type="entry name" value="ECM10"/>
    <property type="match status" value="1"/>
</dbReference>
<dbReference type="InterPro" id="IPR036749">
    <property type="entry name" value="Expansin_CBD_sf"/>
</dbReference>
<dbReference type="EMBL" id="JASFZW010000006">
    <property type="protein sequence ID" value="KAK2077769.1"/>
    <property type="molecule type" value="Genomic_DNA"/>
</dbReference>
<reference evidence="5" key="1">
    <citation type="submission" date="2021-01" db="EMBL/GenBank/DDBJ databases">
        <authorList>
            <person name="Eckstrom K.M.E."/>
        </authorList>
    </citation>
    <scope>NUCLEOTIDE SEQUENCE</scope>
    <source>
        <strain evidence="5">UVCC 0001</strain>
    </source>
</reference>
<feature type="signal peptide" evidence="3">
    <location>
        <begin position="1"/>
        <end position="17"/>
    </location>
</feature>
<sequence length="410" mass="43421">MRMRIAALLSFAAVAASIDIQCAEDVSIAGLPESLPAEHPVRLEFPAKAAEVVVPKTPAAGVKKPDIEVQQTIAAIDENEELTPAQRAAAKRRLEDENKSWLQKNWMMLDASNSTEWSPSPTESSPSNSTDSSQWSPSPAASTEGASSNSTASEGETAPASSNSTDSSASSISTDPSAVESDAASLPEVGSSTYSGDGTAFSDAVANSGAGFACSFRYLNNWASKYFVAMNNAQWDNGARCGTCIRAQCVDPKCPVQNKPVVAMVVDKCPECKHGDIDFSYPAYTDVTGSWPNRLKIEWEFVDCGALIDGTISIYPKDGSNAYWQAVYFANSRYPIVNVTLAGTPMYTQDGGFGFWTHSGAAPDNAELVLTDSNGSVLKTTLKSISGQQDLGVQFPLATDASSVTTAGRR</sequence>
<dbReference type="PANTHER" id="PTHR31836">
    <property type="match status" value="1"/>
</dbReference>
<dbReference type="InterPro" id="IPR036908">
    <property type="entry name" value="RlpA-like_sf"/>
</dbReference>
<feature type="domain" description="Expansin-like EG45" evidence="4">
    <location>
        <begin position="196"/>
        <end position="304"/>
    </location>
</feature>
<evidence type="ECO:0000313" key="5">
    <source>
        <dbReference type="EMBL" id="KAK2077769.1"/>
    </source>
</evidence>
<dbReference type="AlphaFoldDB" id="A0AAD9IIK5"/>
<protein>
    <recommendedName>
        <fullName evidence="4">Expansin-like EG45 domain-containing protein</fullName>
    </recommendedName>
</protein>
<comment type="caution">
    <text evidence="5">The sequence shown here is derived from an EMBL/GenBank/DDBJ whole genome shotgun (WGS) entry which is preliminary data.</text>
</comment>
<dbReference type="InterPro" id="IPR007112">
    <property type="entry name" value="Expansin/allergen_DPBB_dom"/>
</dbReference>
<evidence type="ECO:0000313" key="6">
    <source>
        <dbReference type="Proteomes" id="UP001255856"/>
    </source>
</evidence>
<dbReference type="Gene3D" id="2.60.40.760">
    <property type="entry name" value="Expansin, cellulose-binding-like domain"/>
    <property type="match status" value="1"/>
</dbReference>
<feature type="compositionally biased region" description="Low complexity" evidence="2">
    <location>
        <begin position="112"/>
        <end position="139"/>
    </location>
</feature>
<proteinExistence type="predicted"/>
<keyword evidence="1 3" id="KW-0732">Signal</keyword>
<dbReference type="PROSITE" id="PS50842">
    <property type="entry name" value="EXPANSIN_EG45"/>
    <property type="match status" value="1"/>
</dbReference>
<dbReference type="CDD" id="cd22271">
    <property type="entry name" value="DPBB_EXP_N-like"/>
    <property type="match status" value="1"/>
</dbReference>
<accession>A0AAD9IIK5</accession>
<dbReference type="SUPFAM" id="SSF50685">
    <property type="entry name" value="Barwin-like endoglucanases"/>
    <property type="match status" value="1"/>
</dbReference>
<dbReference type="Proteomes" id="UP001255856">
    <property type="component" value="Unassembled WGS sequence"/>
</dbReference>
<evidence type="ECO:0000256" key="2">
    <source>
        <dbReference type="SAM" id="MobiDB-lite"/>
    </source>
</evidence>
<feature type="compositionally biased region" description="Low complexity" evidence="2">
    <location>
        <begin position="158"/>
        <end position="178"/>
    </location>
</feature>
<feature type="chain" id="PRO_5041944693" description="Expansin-like EG45 domain-containing protein" evidence="3">
    <location>
        <begin position="18"/>
        <end position="410"/>
    </location>
</feature>
<evidence type="ECO:0000259" key="4">
    <source>
        <dbReference type="PROSITE" id="PS50842"/>
    </source>
</evidence>
<keyword evidence="6" id="KW-1185">Reference proteome</keyword>
<feature type="region of interest" description="Disordered" evidence="2">
    <location>
        <begin position="112"/>
        <end position="192"/>
    </location>
</feature>
<gene>
    <name evidence="5" type="ORF">QBZ16_004617</name>
</gene>
<evidence type="ECO:0000256" key="1">
    <source>
        <dbReference type="ARBA" id="ARBA00022729"/>
    </source>
</evidence>